<dbReference type="InterPro" id="IPR015914">
    <property type="entry name" value="PAPs_N"/>
</dbReference>
<evidence type="ECO:0000259" key="9">
    <source>
        <dbReference type="Pfam" id="PF16656"/>
    </source>
</evidence>
<dbReference type="Pfam" id="PF16656">
    <property type="entry name" value="Pur_ac_phosph_N"/>
    <property type="match status" value="1"/>
</dbReference>
<name>A0AAU9TUB5_EUPED</name>
<accession>A0AAU9TUB5</accession>
<feature type="domain" description="Purple acid phosphatase N-terminal" evidence="9">
    <location>
        <begin position="32"/>
        <end position="123"/>
    </location>
</feature>
<dbReference type="GO" id="GO:0046872">
    <property type="term" value="F:metal ion binding"/>
    <property type="evidence" value="ECO:0007669"/>
    <property type="project" value="UniProtKB-KW"/>
</dbReference>
<evidence type="ECO:0000256" key="4">
    <source>
        <dbReference type="ARBA" id="ARBA00023180"/>
    </source>
</evidence>
<dbReference type="Pfam" id="PF13359">
    <property type="entry name" value="DDE_Tnp_4"/>
    <property type="match status" value="1"/>
</dbReference>
<evidence type="ECO:0000259" key="7">
    <source>
        <dbReference type="Pfam" id="PF00149"/>
    </source>
</evidence>
<sequence>MKSFIFILFLKLALGKLAVRVNPGYDCEFCQPEQIHISFGSKTNDIVVTWTTFNDTGETRVQYGEQIMDKEAVGSRKLFTDGGPLRRKMWIHRTLLPDLKFDTKYVYHAGSVFGWSEQFSFKTPPQGEDWVVRAAIYGDMGNKNAHSLSYLQDEAQRGHFDVILHVGDFAYDMDTDNALVGDEFMRQIQPLAALLPYMTCPGNHESKYNFSNYRNRFSMPGPYESMFYSFDLGPVHFISISTEFYYFLEYGTKMVANQFDWLRRDLQEATKPENSLDVIETLEQMENSTRRRQVYRSRVDPFCLDDEDFRKRYRFKKSTATYIIDLLRDDVNLDRRGSGTSPEIQVLTAIRCWGRREVQEDAGDHHGLSLVTTSRICARVARALARHSASFIKMPSTFAEEERMMREFHRIRGFPTVIGCIDCTHIKIRKCGGDAAQYYINRKGFYSLNIQVTCDAHLRIRDIVARWRGSTHDARIFNESLLKERFEIGSFRGRLLGDSGYKLEPYLFTPILRPRNRIDHGDMQLESSVENNREVSGEVPRGSANANAVLQTFIIRHFSE</sequence>
<dbReference type="Gene3D" id="2.60.40.380">
    <property type="entry name" value="Purple acid phosphatase-like, N-terminal"/>
    <property type="match status" value="1"/>
</dbReference>
<dbReference type="GO" id="GO:0003993">
    <property type="term" value="F:acid phosphatase activity"/>
    <property type="evidence" value="ECO:0007669"/>
    <property type="project" value="UniProtKB-EC"/>
</dbReference>
<keyword evidence="3 6" id="KW-0732">Signal</keyword>
<comment type="similarity">
    <text evidence="5">Belongs to the metallophosphoesterase superfamily. Purple acid phosphatase family.</text>
</comment>
<reference evidence="10" key="1">
    <citation type="submission" date="2022-03" db="EMBL/GenBank/DDBJ databases">
        <authorList>
            <person name="Tunstrom K."/>
        </authorList>
    </citation>
    <scope>NUCLEOTIDE SEQUENCE</scope>
</reference>
<dbReference type="InterPro" id="IPR027806">
    <property type="entry name" value="HARBI1_dom"/>
</dbReference>
<feature type="domain" description="DDE Tnp4" evidence="8">
    <location>
        <begin position="421"/>
        <end position="534"/>
    </location>
</feature>
<feature type="signal peptide" evidence="6">
    <location>
        <begin position="1"/>
        <end position="15"/>
    </location>
</feature>
<evidence type="ECO:0000259" key="8">
    <source>
        <dbReference type="Pfam" id="PF13359"/>
    </source>
</evidence>
<dbReference type="InterPro" id="IPR041792">
    <property type="entry name" value="MPP_PAP"/>
</dbReference>
<evidence type="ECO:0000256" key="3">
    <source>
        <dbReference type="ARBA" id="ARBA00022729"/>
    </source>
</evidence>
<dbReference type="EMBL" id="CAKOGL010000009">
    <property type="protein sequence ID" value="CAH2090628.1"/>
    <property type="molecule type" value="Genomic_DNA"/>
</dbReference>
<keyword evidence="11" id="KW-1185">Reference proteome</keyword>
<evidence type="ECO:0000256" key="2">
    <source>
        <dbReference type="ARBA" id="ARBA00022723"/>
    </source>
</evidence>
<dbReference type="AlphaFoldDB" id="A0AAU9TUB5"/>
<dbReference type="SUPFAM" id="SSF56300">
    <property type="entry name" value="Metallo-dependent phosphatases"/>
    <property type="match status" value="1"/>
</dbReference>
<evidence type="ECO:0000256" key="5">
    <source>
        <dbReference type="RuleBase" id="RU361203"/>
    </source>
</evidence>
<feature type="domain" description="Calcineurin-like phosphoesterase" evidence="7">
    <location>
        <begin position="133"/>
        <end position="264"/>
    </location>
</feature>
<organism evidence="10 11">
    <name type="scientific">Euphydryas editha</name>
    <name type="common">Edith's checkerspot</name>
    <dbReference type="NCBI Taxonomy" id="104508"/>
    <lineage>
        <taxon>Eukaryota</taxon>
        <taxon>Metazoa</taxon>
        <taxon>Ecdysozoa</taxon>
        <taxon>Arthropoda</taxon>
        <taxon>Hexapoda</taxon>
        <taxon>Insecta</taxon>
        <taxon>Pterygota</taxon>
        <taxon>Neoptera</taxon>
        <taxon>Endopterygota</taxon>
        <taxon>Lepidoptera</taxon>
        <taxon>Glossata</taxon>
        <taxon>Ditrysia</taxon>
        <taxon>Papilionoidea</taxon>
        <taxon>Nymphalidae</taxon>
        <taxon>Nymphalinae</taxon>
        <taxon>Euphydryas</taxon>
    </lineage>
</organism>
<dbReference type="InterPro" id="IPR029052">
    <property type="entry name" value="Metallo-depent_PP-like"/>
</dbReference>
<dbReference type="InterPro" id="IPR004843">
    <property type="entry name" value="Calcineurin-like_PHP"/>
</dbReference>
<dbReference type="Gene3D" id="3.60.21.10">
    <property type="match status" value="1"/>
</dbReference>
<evidence type="ECO:0000256" key="1">
    <source>
        <dbReference type="ARBA" id="ARBA00001968"/>
    </source>
</evidence>
<dbReference type="PANTHER" id="PTHR45867:SF3">
    <property type="entry name" value="ACID PHOSPHATASE TYPE 7"/>
    <property type="match status" value="1"/>
</dbReference>
<comment type="cofactor">
    <cofactor evidence="1">
        <name>a divalent metal cation</name>
        <dbReference type="ChEBI" id="CHEBI:60240"/>
    </cofactor>
</comment>
<keyword evidence="4" id="KW-0325">Glycoprotein</keyword>
<dbReference type="CDD" id="cd00839">
    <property type="entry name" value="MPP_PAPs"/>
    <property type="match status" value="1"/>
</dbReference>
<comment type="caution">
    <text evidence="10">The sequence shown here is derived from an EMBL/GenBank/DDBJ whole genome shotgun (WGS) entry which is preliminary data.</text>
</comment>
<feature type="chain" id="PRO_5043314286" description="Purple acid phosphatase" evidence="6">
    <location>
        <begin position="16"/>
        <end position="560"/>
    </location>
</feature>
<dbReference type="PANTHER" id="PTHR45867">
    <property type="entry name" value="PURPLE ACID PHOSPHATASE"/>
    <property type="match status" value="1"/>
</dbReference>
<evidence type="ECO:0000313" key="11">
    <source>
        <dbReference type="Proteomes" id="UP001153954"/>
    </source>
</evidence>
<dbReference type="InterPro" id="IPR008963">
    <property type="entry name" value="Purple_acid_Pase-like_N"/>
</dbReference>
<gene>
    <name evidence="10" type="ORF">EEDITHA_LOCUS6563</name>
</gene>
<dbReference type="Proteomes" id="UP001153954">
    <property type="component" value="Unassembled WGS sequence"/>
</dbReference>
<keyword evidence="5" id="KW-0378">Hydrolase</keyword>
<evidence type="ECO:0000256" key="6">
    <source>
        <dbReference type="SAM" id="SignalP"/>
    </source>
</evidence>
<protein>
    <recommendedName>
        <fullName evidence="5">Purple acid phosphatase</fullName>
        <ecNumber evidence="5">3.1.3.2</ecNumber>
    </recommendedName>
</protein>
<comment type="catalytic activity">
    <reaction evidence="5">
        <text>a phosphate monoester + H2O = an alcohol + phosphate</text>
        <dbReference type="Rhea" id="RHEA:15017"/>
        <dbReference type="ChEBI" id="CHEBI:15377"/>
        <dbReference type="ChEBI" id="CHEBI:30879"/>
        <dbReference type="ChEBI" id="CHEBI:43474"/>
        <dbReference type="ChEBI" id="CHEBI:67140"/>
        <dbReference type="EC" id="3.1.3.2"/>
    </reaction>
</comment>
<dbReference type="SUPFAM" id="SSF49363">
    <property type="entry name" value="Purple acid phosphatase, N-terminal domain"/>
    <property type="match status" value="1"/>
</dbReference>
<proteinExistence type="inferred from homology"/>
<evidence type="ECO:0000313" key="10">
    <source>
        <dbReference type="EMBL" id="CAH2090628.1"/>
    </source>
</evidence>
<dbReference type="EC" id="3.1.3.2" evidence="5"/>
<keyword evidence="2" id="KW-0479">Metal-binding</keyword>
<dbReference type="Pfam" id="PF00149">
    <property type="entry name" value="Metallophos"/>
    <property type="match status" value="1"/>
</dbReference>